<protein>
    <recommendedName>
        <fullName evidence="3">Phytanoyl-CoA dioxygenase</fullName>
    </recommendedName>
</protein>
<keyword evidence="2" id="KW-1185">Reference proteome</keyword>
<dbReference type="AlphaFoldDB" id="A0A3Q9JKC9"/>
<sequence length="129" mass="14376">MPVKEQFTKEGFTGWSKKQGTLFVQPPSTMANQIIAVRLHIDDCQQAHGPLKVVPTSHQLERIPEKQWIAVRDEKGEKECTVNAGGVVIMSPLILHSSSRATHANGRCVLHFLFVPESLTEEIPFLFSA</sequence>
<dbReference type="EMBL" id="CP029822">
    <property type="protein sequence ID" value="AZS51549.1"/>
    <property type="molecule type" value="Genomic_DNA"/>
</dbReference>
<dbReference type="Pfam" id="PF05721">
    <property type="entry name" value="PhyH"/>
    <property type="match status" value="1"/>
</dbReference>
<dbReference type="Proteomes" id="UP000273143">
    <property type="component" value="Chromosome"/>
</dbReference>
<reference evidence="2" key="1">
    <citation type="submission" date="2018-06" db="EMBL/GenBank/DDBJ databases">
        <title>Complete genome of Pseudomonas insecticola strain QZS01.</title>
        <authorList>
            <person name="Wang J."/>
            <person name="Su Q."/>
        </authorList>
    </citation>
    <scope>NUCLEOTIDE SEQUENCE [LARGE SCALE GENOMIC DNA]</scope>
    <source>
        <strain evidence="2">QZS01</strain>
    </source>
</reference>
<dbReference type="SUPFAM" id="SSF51197">
    <property type="entry name" value="Clavaminate synthase-like"/>
    <property type="match status" value="1"/>
</dbReference>
<evidence type="ECO:0000313" key="2">
    <source>
        <dbReference type="Proteomes" id="UP000273143"/>
    </source>
</evidence>
<proteinExistence type="predicted"/>
<dbReference type="InterPro" id="IPR008775">
    <property type="entry name" value="Phytyl_CoA_dOase-like"/>
</dbReference>
<evidence type="ECO:0000313" key="1">
    <source>
        <dbReference type="EMBL" id="AZS51549.1"/>
    </source>
</evidence>
<dbReference type="GO" id="GO:0016706">
    <property type="term" value="F:2-oxoglutarate-dependent dioxygenase activity"/>
    <property type="evidence" value="ECO:0007669"/>
    <property type="project" value="UniProtKB-ARBA"/>
</dbReference>
<dbReference type="Gene3D" id="2.60.120.620">
    <property type="entry name" value="q2cbj1_9rhob like domain"/>
    <property type="match status" value="1"/>
</dbReference>
<evidence type="ECO:0008006" key="3">
    <source>
        <dbReference type="Google" id="ProtNLM"/>
    </source>
</evidence>
<dbReference type="KEGG" id="emo:DM558_12555"/>
<accession>A0A3Q9JKC9</accession>
<organism evidence="1 2">
    <name type="scientific">Entomomonas moraniae</name>
    <dbReference type="NCBI Taxonomy" id="2213226"/>
    <lineage>
        <taxon>Bacteria</taxon>
        <taxon>Pseudomonadati</taxon>
        <taxon>Pseudomonadota</taxon>
        <taxon>Gammaproteobacteria</taxon>
        <taxon>Pseudomonadales</taxon>
        <taxon>Pseudomonadaceae</taxon>
        <taxon>Entomomonas</taxon>
    </lineage>
</organism>
<name>A0A3Q9JKC9_9GAMM</name>
<gene>
    <name evidence="1" type="ORF">DM558_12555</name>
</gene>